<feature type="non-terminal residue" evidence="4">
    <location>
        <position position="1"/>
    </location>
</feature>
<proteinExistence type="inferred from homology"/>
<name>A0A1E7FTA5_9STRA</name>
<dbReference type="EMBL" id="KV784354">
    <property type="protein sequence ID" value="OEU21347.1"/>
    <property type="molecule type" value="Genomic_DNA"/>
</dbReference>
<dbReference type="PANTHER" id="PTHR22839">
    <property type="entry name" value="THO COMPLEX SUBUNIT 3 THO3"/>
    <property type="match status" value="1"/>
</dbReference>
<keyword evidence="1" id="KW-0853">WD repeat</keyword>
<dbReference type="SUPFAM" id="SSF50978">
    <property type="entry name" value="WD40 repeat-like"/>
    <property type="match status" value="2"/>
</dbReference>
<feature type="non-terminal residue" evidence="4">
    <location>
        <position position="599"/>
    </location>
</feature>
<keyword evidence="2" id="KW-0677">Repeat</keyword>
<dbReference type="PANTHER" id="PTHR22839:SF0">
    <property type="entry name" value="THO COMPLEX SUBUNIT 3"/>
    <property type="match status" value="1"/>
</dbReference>
<dbReference type="InterPro" id="IPR036322">
    <property type="entry name" value="WD40_repeat_dom_sf"/>
</dbReference>
<accession>A0A1E7FTA5</accession>
<dbReference type="Proteomes" id="UP000095751">
    <property type="component" value="Unassembled WGS sequence"/>
</dbReference>
<dbReference type="AlphaFoldDB" id="A0A1E7FTA5"/>
<dbReference type="InParanoid" id="A0A1E7FTA5"/>
<evidence type="ECO:0000256" key="1">
    <source>
        <dbReference type="ARBA" id="ARBA00022574"/>
    </source>
</evidence>
<dbReference type="InterPro" id="IPR040132">
    <property type="entry name" value="Tex1/THOC3"/>
</dbReference>
<dbReference type="SMART" id="SM00320">
    <property type="entry name" value="WD40"/>
    <property type="match status" value="11"/>
</dbReference>
<dbReference type="Pfam" id="PF00400">
    <property type="entry name" value="WD40"/>
    <property type="match status" value="2"/>
</dbReference>
<dbReference type="GO" id="GO:0000445">
    <property type="term" value="C:THO complex part of transcription export complex"/>
    <property type="evidence" value="ECO:0007669"/>
    <property type="project" value="TreeGrafter"/>
</dbReference>
<keyword evidence="5" id="KW-1185">Reference proteome</keyword>
<reference evidence="4 5" key="1">
    <citation type="submission" date="2016-09" db="EMBL/GenBank/DDBJ databases">
        <title>Extensive genetic diversity and differential bi-allelic expression allows diatom success in the polar Southern Ocean.</title>
        <authorList>
            <consortium name="DOE Joint Genome Institute"/>
            <person name="Mock T."/>
            <person name="Otillar R.P."/>
            <person name="Strauss J."/>
            <person name="Dupont C."/>
            <person name="Frickenhaus S."/>
            <person name="Maumus F."/>
            <person name="Mcmullan M."/>
            <person name="Sanges R."/>
            <person name="Schmutz J."/>
            <person name="Toseland A."/>
            <person name="Valas R."/>
            <person name="Veluchamy A."/>
            <person name="Ward B.J."/>
            <person name="Allen A."/>
            <person name="Barry K."/>
            <person name="Falciatore A."/>
            <person name="Ferrante M."/>
            <person name="Fortunato A.E."/>
            <person name="Gloeckner G."/>
            <person name="Gruber A."/>
            <person name="Hipkin R."/>
            <person name="Janech M."/>
            <person name="Kroth P."/>
            <person name="Leese F."/>
            <person name="Lindquist E."/>
            <person name="Lyon B.R."/>
            <person name="Martin J."/>
            <person name="Mayer C."/>
            <person name="Parker M."/>
            <person name="Quesneville H."/>
            <person name="Raymond J."/>
            <person name="Uhlig C."/>
            <person name="Valentin K.U."/>
            <person name="Worden A.Z."/>
            <person name="Armbrust E.V."/>
            <person name="Bowler C."/>
            <person name="Green B."/>
            <person name="Moulton V."/>
            <person name="Van Oosterhout C."/>
            <person name="Grigoriev I."/>
        </authorList>
    </citation>
    <scope>NUCLEOTIDE SEQUENCE [LARGE SCALE GENOMIC DNA]</scope>
    <source>
        <strain evidence="4 5">CCMP1102</strain>
    </source>
</reference>
<dbReference type="Gene3D" id="2.130.10.10">
    <property type="entry name" value="YVTN repeat-like/Quinoprotein amine dehydrogenase"/>
    <property type="match status" value="3"/>
</dbReference>
<evidence type="ECO:0000313" key="5">
    <source>
        <dbReference type="Proteomes" id="UP000095751"/>
    </source>
</evidence>
<evidence type="ECO:0000256" key="2">
    <source>
        <dbReference type="ARBA" id="ARBA00022737"/>
    </source>
</evidence>
<dbReference type="InterPro" id="IPR001680">
    <property type="entry name" value="WD40_rpt"/>
</dbReference>
<evidence type="ECO:0000313" key="4">
    <source>
        <dbReference type="EMBL" id="OEU21347.1"/>
    </source>
</evidence>
<sequence length="599" mass="65311">GTYRLGESKSIVVHEILRGNWTWCTAWSPDGSQLAIATENHDLAVVDTTSSSIWRVRHDRRVTGPPKQDTTQSIRSIAWGSHFIAIGGIGNAVSILSPIEPYPILHTITPTGFVGSINWLPGTNKLLIGSRLGKAMIIDIKETDDNIQSEVIHVIDRGKAWVNSVQFKPKERFFAVGDSHGILGVYSFDDTKDMAIKNTANFKLEDSILDIQWSADGKYLYAGGEDFVITVISTQFWEPVHRIKRDRWVSFISSSQCSSHLAVGGVTSEVSILDVDKGWDNIINISLKGLVPLSANWHPDDHYLVMTGQNNAILAIETTNARHISGHFLRSAYPILSIAFSPDGRMVAIGNEMGIISIFILSSTTFVSVYEMVVDCSGSVSIEWSANGAYLAISAGNKVVIVARTETLPGSAPPNISGFFVAKVIRDLGPVNDISIDPTGQFLAVSGTKTRVLDATSNFKNVLEMENGGTTLANSWSHDGKWFAAIGKDHSLVIYDTAHMDLSQWQSVFTVKTQGAGLALAWGPSSLGALQYCAYGGEDKQIHIMEIRTKETTWENVLSIPREGDINDLDWNNDGLVAAAISNGTVTILDLSYLQSGWA</sequence>
<protein>
    <submittedName>
        <fullName evidence="4">WD40 repeat-like protein</fullName>
    </submittedName>
</protein>
<dbReference type="GO" id="GO:0006406">
    <property type="term" value="P:mRNA export from nucleus"/>
    <property type="evidence" value="ECO:0007669"/>
    <property type="project" value="InterPro"/>
</dbReference>
<organism evidence="4 5">
    <name type="scientific">Fragilariopsis cylindrus CCMP1102</name>
    <dbReference type="NCBI Taxonomy" id="635003"/>
    <lineage>
        <taxon>Eukaryota</taxon>
        <taxon>Sar</taxon>
        <taxon>Stramenopiles</taxon>
        <taxon>Ochrophyta</taxon>
        <taxon>Bacillariophyta</taxon>
        <taxon>Bacillariophyceae</taxon>
        <taxon>Bacillariophycidae</taxon>
        <taxon>Bacillariales</taxon>
        <taxon>Bacillariaceae</taxon>
        <taxon>Fragilariopsis</taxon>
    </lineage>
</organism>
<dbReference type="KEGG" id="fcy:FRACYDRAFT_146131"/>
<dbReference type="InterPro" id="IPR015943">
    <property type="entry name" value="WD40/YVTN_repeat-like_dom_sf"/>
</dbReference>
<evidence type="ECO:0000256" key="3">
    <source>
        <dbReference type="ARBA" id="ARBA00046343"/>
    </source>
</evidence>
<dbReference type="OrthoDB" id="20669at2759"/>
<gene>
    <name evidence="4" type="ORF">FRACYDRAFT_146131</name>
</gene>
<comment type="similarity">
    <text evidence="3">Belongs to the THOC3 family.</text>
</comment>